<dbReference type="Pfam" id="PF00494">
    <property type="entry name" value="SQS_PSY"/>
    <property type="match status" value="1"/>
</dbReference>
<keyword evidence="2" id="KW-1185">Reference proteome</keyword>
<protein>
    <recommendedName>
        <fullName evidence="3">Phytoene synthase</fullName>
    </recommendedName>
</protein>
<comment type="caution">
    <text evidence="1">The sequence shown here is derived from an EMBL/GenBank/DDBJ whole genome shotgun (WGS) entry which is preliminary data.</text>
</comment>
<proteinExistence type="predicted"/>
<dbReference type="EMBL" id="NWMW01000003">
    <property type="protein sequence ID" value="PCD01602.1"/>
    <property type="molecule type" value="Genomic_DNA"/>
</dbReference>
<dbReference type="RefSeq" id="WP_096344347.1">
    <property type="nucleotide sequence ID" value="NZ_NWMW01000003.1"/>
</dbReference>
<evidence type="ECO:0000313" key="1">
    <source>
        <dbReference type="EMBL" id="PCD01602.1"/>
    </source>
</evidence>
<gene>
    <name evidence="1" type="ORF">COC42_15845</name>
</gene>
<accession>A0A2A4B0X7</accession>
<sequence length="232" mass="24374">MVNGGETFEPGAAARAAERRLILSYAPETARAGVAALLDLDDTLAAVMRGVREPMIAQMRLTWWHDAMMRLDSAPAPAQPVLMALAASVVPAAVAGAELATLVEGWEALLDGEPTDPVARTAFAAKRGERLFALAARLCGGDARALADAGRGWALADLSRSLSDVAAARDAATEARAFLAPAFATPWPRRLRVLGALARQAAMDLTADPTLPLPAATPGRIARLAWHRLTGR</sequence>
<dbReference type="AlphaFoldDB" id="A0A2A4B0X7"/>
<reference evidence="1 2" key="1">
    <citation type="submission" date="2017-09" db="EMBL/GenBank/DDBJ databases">
        <title>Sphingomonas spermidinifaciens 9NM-10, whole genome shotgun sequence.</title>
        <authorList>
            <person name="Feng G."/>
            <person name="Zhu H."/>
        </authorList>
    </citation>
    <scope>NUCLEOTIDE SEQUENCE [LARGE SCALE GENOMIC DNA]</scope>
    <source>
        <strain evidence="1 2">9NM-10</strain>
    </source>
</reference>
<evidence type="ECO:0000313" key="2">
    <source>
        <dbReference type="Proteomes" id="UP000218366"/>
    </source>
</evidence>
<dbReference type="InterPro" id="IPR002060">
    <property type="entry name" value="Squ/phyt_synthse"/>
</dbReference>
<evidence type="ECO:0008006" key="3">
    <source>
        <dbReference type="Google" id="ProtNLM"/>
    </source>
</evidence>
<dbReference type="Proteomes" id="UP000218366">
    <property type="component" value="Unassembled WGS sequence"/>
</dbReference>
<name>A0A2A4B0X7_9SPHN</name>
<organism evidence="1 2">
    <name type="scientific">Sphingomonas spermidinifaciens</name>
    <dbReference type="NCBI Taxonomy" id="1141889"/>
    <lineage>
        <taxon>Bacteria</taxon>
        <taxon>Pseudomonadati</taxon>
        <taxon>Pseudomonadota</taxon>
        <taxon>Alphaproteobacteria</taxon>
        <taxon>Sphingomonadales</taxon>
        <taxon>Sphingomonadaceae</taxon>
        <taxon>Sphingomonas</taxon>
    </lineage>
</organism>
<dbReference type="OrthoDB" id="9814909at2"/>